<gene>
    <name evidence="2" type="ORF">JZO85_09170</name>
</gene>
<dbReference type="EMBL" id="JAFLVR010000020">
    <property type="protein sequence ID" value="MBO0452439.1"/>
    <property type="molecule type" value="Genomic_DNA"/>
</dbReference>
<evidence type="ECO:0000256" key="1">
    <source>
        <dbReference type="SAM" id="Phobius"/>
    </source>
</evidence>
<accession>A0ABS3HG63</accession>
<evidence type="ECO:0000313" key="2">
    <source>
        <dbReference type="EMBL" id="MBO0452439.1"/>
    </source>
</evidence>
<reference evidence="2 3" key="1">
    <citation type="submission" date="2021-03" db="EMBL/GenBank/DDBJ databases">
        <title>Enterococcal diversity collection.</title>
        <authorList>
            <person name="Gilmore M.S."/>
            <person name="Schwartzman J."/>
            <person name="Van Tyne D."/>
            <person name="Martin M."/>
            <person name="Earl A.M."/>
            <person name="Manson A.L."/>
            <person name="Straub T."/>
            <person name="Salamzade R."/>
            <person name="Saavedra J."/>
            <person name="Lebreton F."/>
            <person name="Prichula J."/>
            <person name="Schaufler K."/>
            <person name="Gaca A."/>
            <person name="Sgardioli B."/>
            <person name="Wagenaar J."/>
            <person name="Strong T."/>
        </authorList>
    </citation>
    <scope>NUCLEOTIDE SEQUENCE [LARGE SCALE GENOMIC DNA]</scope>
    <source>
        <strain evidence="2 3">MJM16</strain>
    </source>
</reference>
<protein>
    <submittedName>
        <fullName evidence="2">YrdB family protein</fullName>
    </submittedName>
</protein>
<dbReference type="RefSeq" id="WP_207108210.1">
    <property type="nucleotide sequence ID" value="NZ_JAFLVR010000020.1"/>
</dbReference>
<dbReference type="Pfam" id="PF10823">
    <property type="entry name" value="DUF2568"/>
    <property type="match status" value="1"/>
</dbReference>
<feature type="transmembrane region" description="Helical" evidence="1">
    <location>
        <begin position="30"/>
        <end position="50"/>
    </location>
</feature>
<organism evidence="2 3">
    <name type="scientific">Candidatus Enterococcus murrayae</name>
    <dbReference type="NCBI Taxonomy" id="2815321"/>
    <lineage>
        <taxon>Bacteria</taxon>
        <taxon>Bacillati</taxon>
        <taxon>Bacillota</taxon>
        <taxon>Bacilli</taxon>
        <taxon>Lactobacillales</taxon>
        <taxon>Enterococcaceae</taxon>
        <taxon>Enterococcus</taxon>
    </lineage>
</organism>
<comment type="caution">
    <text evidence="2">The sequence shown here is derived from an EMBL/GenBank/DDBJ whole genome shotgun (WGS) entry which is preliminary data.</text>
</comment>
<dbReference type="InterPro" id="IPR021214">
    <property type="entry name" value="DUF2568"/>
</dbReference>
<keyword evidence="3" id="KW-1185">Reference proteome</keyword>
<keyword evidence="1" id="KW-1133">Transmembrane helix</keyword>
<dbReference type="Proteomes" id="UP000664495">
    <property type="component" value="Unassembled WGS sequence"/>
</dbReference>
<feature type="transmembrane region" description="Helical" evidence="1">
    <location>
        <begin position="70"/>
        <end position="94"/>
    </location>
</feature>
<proteinExistence type="predicted"/>
<keyword evidence="1" id="KW-0812">Transmembrane</keyword>
<name>A0ABS3HG63_9ENTE</name>
<feature type="transmembrane region" description="Helical" evidence="1">
    <location>
        <begin position="6"/>
        <end position="25"/>
    </location>
</feature>
<evidence type="ECO:0000313" key="3">
    <source>
        <dbReference type="Proteomes" id="UP000664495"/>
    </source>
</evidence>
<keyword evidence="1" id="KW-0472">Membrane</keyword>
<sequence length="110" mass="12228">MVSIVLALRFLLEVGTVGGLFSGLFIKKQVYLKVLFVVLALLITLVWARYGAPKSPTVLTGRNKLFLELGVYSIGSIGFFLLFGNKVGTIYFLIASLDLWLMYQLNLQGH</sequence>